<gene>
    <name evidence="6" type="primary">spoU</name>
    <name evidence="6" type="ORF">SCULI_v1c07990</name>
</gene>
<dbReference type="InterPro" id="IPR053888">
    <property type="entry name" value="MRM3-like_sub_bind"/>
</dbReference>
<comment type="similarity">
    <text evidence="1">Belongs to the class IV-like SAM-binding methyltransferase superfamily. RNA methyltransferase TrmH family.</text>
</comment>
<dbReference type="Proteomes" id="UP000019267">
    <property type="component" value="Chromosome"/>
</dbReference>
<evidence type="ECO:0000259" key="5">
    <source>
        <dbReference type="Pfam" id="PF22435"/>
    </source>
</evidence>
<dbReference type="InterPro" id="IPR029026">
    <property type="entry name" value="tRNA_m1G_MTases_N"/>
</dbReference>
<feature type="domain" description="MRM3-like substrate binding" evidence="5">
    <location>
        <begin position="9"/>
        <end position="88"/>
    </location>
</feature>
<dbReference type="STRING" id="1276246.SCULI_v1c07990"/>
<dbReference type="RefSeq" id="WP_025363367.1">
    <property type="nucleotide sequence ID" value="NZ_CP006681.1"/>
</dbReference>
<organism evidence="6 7">
    <name type="scientific">Spiroplasma culicicola AES-1</name>
    <dbReference type="NCBI Taxonomy" id="1276246"/>
    <lineage>
        <taxon>Bacteria</taxon>
        <taxon>Bacillati</taxon>
        <taxon>Mycoplasmatota</taxon>
        <taxon>Mollicutes</taxon>
        <taxon>Entomoplasmatales</taxon>
        <taxon>Spiroplasmataceae</taxon>
        <taxon>Spiroplasma</taxon>
    </lineage>
</organism>
<evidence type="ECO:0000256" key="2">
    <source>
        <dbReference type="ARBA" id="ARBA00022603"/>
    </source>
</evidence>
<dbReference type="HOGENOM" id="CLU_021322_3_2_14"/>
<dbReference type="GO" id="GO:0003723">
    <property type="term" value="F:RNA binding"/>
    <property type="evidence" value="ECO:0007669"/>
    <property type="project" value="InterPro"/>
</dbReference>
<dbReference type="GO" id="GO:0032259">
    <property type="term" value="P:methylation"/>
    <property type="evidence" value="ECO:0007669"/>
    <property type="project" value="UniProtKB-KW"/>
</dbReference>
<dbReference type="Gene3D" id="3.40.1280.10">
    <property type="match status" value="1"/>
</dbReference>
<dbReference type="Pfam" id="PF00588">
    <property type="entry name" value="SpoU_methylase"/>
    <property type="match status" value="1"/>
</dbReference>
<proteinExistence type="inferred from homology"/>
<feature type="domain" description="tRNA/rRNA methyltransferase SpoU type" evidence="4">
    <location>
        <begin position="103"/>
        <end position="242"/>
    </location>
</feature>
<accession>W6AHG1</accession>
<dbReference type="Gene3D" id="3.30.1330.30">
    <property type="match status" value="1"/>
</dbReference>
<reference evidence="6 7" key="1">
    <citation type="journal article" date="2014" name="Genome Biol. Evol.">
        <title>Molecular evolution of the substrate utilization strategies and putative virulence factors in mosquito-associated Spiroplasma species.</title>
        <authorList>
            <person name="Chang T.H."/>
            <person name="Lo W.S."/>
            <person name="Ku C."/>
            <person name="Chen L.L."/>
            <person name="Kuo C.H."/>
        </authorList>
    </citation>
    <scope>NUCLEOTIDE SEQUENCE [LARGE SCALE GENOMIC DNA]</scope>
    <source>
        <strain evidence="6">AES-1</strain>
    </source>
</reference>
<dbReference type="CDD" id="cd18095">
    <property type="entry name" value="SpoU-like_rRNA-MTase"/>
    <property type="match status" value="1"/>
</dbReference>
<dbReference type="eggNOG" id="COG0566">
    <property type="taxonomic scope" value="Bacteria"/>
</dbReference>
<protein>
    <submittedName>
        <fullName evidence="6">RNA methyltransferase, TrmH family</fullName>
    </submittedName>
</protein>
<sequence>MNEITSIKNNLIIDTLKLKEKKSQFSEQKYLTEGLNIVKESLDHNVVEVIFCTKKHIDDFKNFENLYLISENVAQKLSDVKTNQEVFAICRFENTSLFEQNNLLVLDNIQDPGNLGTLIRSAKAFGFKNILCSQDTVSLYNPKVLRAVQANHLGMHIEYGDIKTMLNNLKSKFKIITTKLGQKNDLDIIYQQKEHQYALVLGNEGNGVSEEIYQLSDYNCILNLDSQVESLNVAIAGSILMYNLAN</sequence>
<dbReference type="KEGG" id="scq:SCULI_v1c07990"/>
<evidence type="ECO:0000313" key="6">
    <source>
        <dbReference type="EMBL" id="AHI53139.1"/>
    </source>
</evidence>
<dbReference type="InterPro" id="IPR029028">
    <property type="entry name" value="Alpha/beta_knot_MTases"/>
</dbReference>
<dbReference type="EMBL" id="CP006681">
    <property type="protein sequence ID" value="AHI53139.1"/>
    <property type="molecule type" value="Genomic_DNA"/>
</dbReference>
<dbReference type="PANTHER" id="PTHR43191">
    <property type="entry name" value="RRNA METHYLTRANSFERASE 3"/>
    <property type="match status" value="1"/>
</dbReference>
<evidence type="ECO:0000259" key="4">
    <source>
        <dbReference type="Pfam" id="PF00588"/>
    </source>
</evidence>
<dbReference type="AlphaFoldDB" id="W6AHG1"/>
<dbReference type="SUPFAM" id="SSF75217">
    <property type="entry name" value="alpha/beta knot"/>
    <property type="match status" value="1"/>
</dbReference>
<name>W6AHG1_9MOLU</name>
<evidence type="ECO:0000256" key="3">
    <source>
        <dbReference type="ARBA" id="ARBA00022679"/>
    </source>
</evidence>
<dbReference type="InterPro" id="IPR029064">
    <property type="entry name" value="Ribosomal_eL30-like_sf"/>
</dbReference>
<keyword evidence="2 6" id="KW-0489">Methyltransferase</keyword>
<evidence type="ECO:0000256" key="1">
    <source>
        <dbReference type="ARBA" id="ARBA00007228"/>
    </source>
</evidence>
<dbReference type="InterPro" id="IPR001537">
    <property type="entry name" value="SpoU_MeTrfase"/>
</dbReference>
<dbReference type="PANTHER" id="PTHR43191:SF2">
    <property type="entry name" value="RRNA METHYLTRANSFERASE 3, MITOCHONDRIAL"/>
    <property type="match status" value="1"/>
</dbReference>
<dbReference type="InterPro" id="IPR051259">
    <property type="entry name" value="rRNA_Methyltransferase"/>
</dbReference>
<dbReference type="Pfam" id="PF22435">
    <property type="entry name" value="MRM3-like_sub_bind"/>
    <property type="match status" value="1"/>
</dbReference>
<keyword evidence="3 6" id="KW-0808">Transferase</keyword>
<dbReference type="SUPFAM" id="SSF55315">
    <property type="entry name" value="L30e-like"/>
    <property type="match status" value="1"/>
</dbReference>
<dbReference type="GO" id="GO:0006396">
    <property type="term" value="P:RNA processing"/>
    <property type="evidence" value="ECO:0007669"/>
    <property type="project" value="InterPro"/>
</dbReference>
<dbReference type="PATRIC" id="fig|1276246.3.peg.795"/>
<evidence type="ECO:0000313" key="7">
    <source>
        <dbReference type="Proteomes" id="UP000019267"/>
    </source>
</evidence>
<dbReference type="OrthoDB" id="9794400at2"/>
<dbReference type="GO" id="GO:0008173">
    <property type="term" value="F:RNA methyltransferase activity"/>
    <property type="evidence" value="ECO:0007669"/>
    <property type="project" value="InterPro"/>
</dbReference>
<keyword evidence="7" id="KW-1185">Reference proteome</keyword>